<gene>
    <name evidence="2" type="ORF">C1SCF055_LOCUS26725</name>
</gene>
<feature type="compositionally biased region" description="Pro residues" evidence="1">
    <location>
        <begin position="256"/>
        <end position="265"/>
    </location>
</feature>
<dbReference type="EMBL" id="CAMXCT010002813">
    <property type="protein sequence ID" value="CAI4000619.1"/>
    <property type="molecule type" value="Genomic_DNA"/>
</dbReference>
<reference evidence="2" key="1">
    <citation type="submission" date="2022-10" db="EMBL/GenBank/DDBJ databases">
        <authorList>
            <person name="Chen Y."/>
            <person name="Dougan E. K."/>
            <person name="Chan C."/>
            <person name="Rhodes N."/>
            <person name="Thang M."/>
        </authorList>
    </citation>
    <scope>NUCLEOTIDE SEQUENCE</scope>
</reference>
<accession>A0A9P1CYK7</accession>
<comment type="caution">
    <text evidence="2">The sequence shown here is derived from an EMBL/GenBank/DDBJ whole genome shotgun (WGS) entry which is preliminary data.</text>
</comment>
<feature type="non-terminal residue" evidence="2">
    <location>
        <position position="1"/>
    </location>
</feature>
<reference evidence="3" key="2">
    <citation type="submission" date="2024-04" db="EMBL/GenBank/DDBJ databases">
        <authorList>
            <person name="Chen Y."/>
            <person name="Shah S."/>
            <person name="Dougan E. K."/>
            <person name="Thang M."/>
            <person name="Chan C."/>
        </authorList>
    </citation>
    <scope>NUCLEOTIDE SEQUENCE [LARGE SCALE GENOMIC DNA]</scope>
</reference>
<proteinExistence type="predicted"/>
<evidence type="ECO:0000313" key="3">
    <source>
        <dbReference type="EMBL" id="CAL1153994.1"/>
    </source>
</evidence>
<name>A0A9P1CYK7_9DINO</name>
<evidence type="ECO:0000313" key="4">
    <source>
        <dbReference type="Proteomes" id="UP001152797"/>
    </source>
</evidence>
<evidence type="ECO:0000313" key="2">
    <source>
        <dbReference type="EMBL" id="CAI4000619.1"/>
    </source>
</evidence>
<feature type="region of interest" description="Disordered" evidence="1">
    <location>
        <begin position="114"/>
        <end position="141"/>
    </location>
</feature>
<evidence type="ECO:0000256" key="1">
    <source>
        <dbReference type="SAM" id="MobiDB-lite"/>
    </source>
</evidence>
<feature type="region of interest" description="Disordered" evidence="1">
    <location>
        <begin position="247"/>
        <end position="266"/>
    </location>
</feature>
<sequence length="437" mass="48200">MLSDAEAKDQLWSISQRYDSLLKLQRDFADAQRAYFDAEGDRFKAEAEALTTDEGATVERWLRAQKLEREAKLQVLQRRVLLLQSLKELRQIQLQDLAGHIQPVAAQVTSMVWQDDRPQRHPQSPGSAKSEPSEPDAEAGPFPGLVLAATRAELEALQQRERELMAAKSPGVQLCERLAVSEQNLATLMHQTASAKRLAESIAWKHLTAESEAQQATVAADLLQAAMEVQHEEMAGIQPGSRAASVAVPAESAPTPCQPEAPRNPRPGHLAPELLSLVMEEVGFASEQLAALSPWRSEVSGAGEETPSTRVQSLSEVDIPQSFQVRQGRSPAEESTVSTSSPCGIPAMALAEHDGIDLALASFLSPRRNRLRRSLFSREGRGLYRRVTELVGYNFVSPKASGRDVEAEAWEPLEDFLRKVEVDQSQRLQRARERAKA</sequence>
<dbReference type="Proteomes" id="UP001152797">
    <property type="component" value="Unassembled WGS sequence"/>
</dbReference>
<keyword evidence="4" id="KW-1185">Reference proteome</keyword>
<protein>
    <submittedName>
        <fullName evidence="2">Uncharacterized protein</fullName>
    </submittedName>
</protein>
<organism evidence="2">
    <name type="scientific">Cladocopium goreaui</name>
    <dbReference type="NCBI Taxonomy" id="2562237"/>
    <lineage>
        <taxon>Eukaryota</taxon>
        <taxon>Sar</taxon>
        <taxon>Alveolata</taxon>
        <taxon>Dinophyceae</taxon>
        <taxon>Suessiales</taxon>
        <taxon>Symbiodiniaceae</taxon>
        <taxon>Cladocopium</taxon>
    </lineage>
</organism>
<dbReference type="EMBL" id="CAMXCT020002813">
    <property type="protein sequence ID" value="CAL1153994.1"/>
    <property type="molecule type" value="Genomic_DNA"/>
</dbReference>
<dbReference type="AlphaFoldDB" id="A0A9P1CYK7"/>
<dbReference type="EMBL" id="CAMXCT030002813">
    <property type="protein sequence ID" value="CAL4787931.1"/>
    <property type="molecule type" value="Genomic_DNA"/>
</dbReference>